<reference evidence="4" key="1">
    <citation type="submission" date="2016-10" db="EMBL/GenBank/DDBJ databases">
        <authorList>
            <person name="Varghese N."/>
            <person name="Submissions S."/>
        </authorList>
    </citation>
    <scope>NUCLEOTIDE SEQUENCE [LARGE SCALE GENOMIC DNA]</scope>
    <source>
        <strain evidence="4">CGMCC 1.9227</strain>
    </source>
</reference>
<keyword evidence="1" id="KW-0472">Membrane</keyword>
<dbReference type="Pfam" id="PF02470">
    <property type="entry name" value="MlaD"/>
    <property type="match status" value="1"/>
</dbReference>
<accession>A0A1I2FL63</accession>
<gene>
    <name evidence="3" type="ORF">SAMN04488131_10824</name>
</gene>
<dbReference type="EMBL" id="FONQ01000008">
    <property type="protein sequence ID" value="SFF06192.1"/>
    <property type="molecule type" value="Genomic_DNA"/>
</dbReference>
<dbReference type="InterPro" id="IPR052336">
    <property type="entry name" value="MlaD_Phospholipid_Transporter"/>
</dbReference>
<dbReference type="AlphaFoldDB" id="A0A1I2FL63"/>
<name>A0A1I2FL63_9FLAO</name>
<feature type="domain" description="Mce/MlaD" evidence="2">
    <location>
        <begin position="39"/>
        <end position="117"/>
    </location>
</feature>
<proteinExistence type="predicted"/>
<sequence length="330" mass="36603">MEKTTSQKLRLGLFVIIGLLLFILAVYFIGDKQQMFGKTNKLSAVFNNVSGLQLGNNVRYSGINVGTVRGIAMINDTAIRVDMLIDKTIFPHIRKNAIATIGSDGLVGNMIINIIPGKEIAASILPGDEIRTLNRIRSDDMLNTLGKTNKNAALLTADLLKITKEINQGTGTVGLLIKDSMLAKDLKLTMLYLKITGKGSSESMIKLNRLISSLENKDNVIGVLKDTAVANNLKAIVRNLKQTSTEIDKIISRVDTTIVNIKDGKGAINYLSNDPKLVHKIDSTMTNINDASFRLNENLEALKHNFLFRGYFRKQEKAKMKERKKEEQQK</sequence>
<feature type="transmembrane region" description="Helical" evidence="1">
    <location>
        <begin position="12"/>
        <end position="30"/>
    </location>
</feature>
<dbReference type="RefSeq" id="WP_091205101.1">
    <property type="nucleotide sequence ID" value="NZ_FONQ01000008.1"/>
</dbReference>
<dbReference type="Proteomes" id="UP000198596">
    <property type="component" value="Unassembled WGS sequence"/>
</dbReference>
<evidence type="ECO:0000259" key="2">
    <source>
        <dbReference type="Pfam" id="PF02470"/>
    </source>
</evidence>
<protein>
    <submittedName>
        <fullName evidence="3">Phospholipid/cholesterol/gamma-HCH transport system substrate-binding protein</fullName>
    </submittedName>
</protein>
<organism evidence="3 4">
    <name type="scientific">Flavobacterium xueshanense</name>
    <dbReference type="NCBI Taxonomy" id="935223"/>
    <lineage>
        <taxon>Bacteria</taxon>
        <taxon>Pseudomonadati</taxon>
        <taxon>Bacteroidota</taxon>
        <taxon>Flavobacteriia</taxon>
        <taxon>Flavobacteriales</taxon>
        <taxon>Flavobacteriaceae</taxon>
        <taxon>Flavobacterium</taxon>
    </lineage>
</organism>
<evidence type="ECO:0000313" key="3">
    <source>
        <dbReference type="EMBL" id="SFF06192.1"/>
    </source>
</evidence>
<evidence type="ECO:0000313" key="4">
    <source>
        <dbReference type="Proteomes" id="UP000198596"/>
    </source>
</evidence>
<dbReference type="PANTHER" id="PTHR33371">
    <property type="entry name" value="INTERMEMBRANE PHOSPHOLIPID TRANSPORT SYSTEM BINDING PROTEIN MLAD-RELATED"/>
    <property type="match status" value="1"/>
</dbReference>
<keyword evidence="4" id="KW-1185">Reference proteome</keyword>
<evidence type="ECO:0000256" key="1">
    <source>
        <dbReference type="SAM" id="Phobius"/>
    </source>
</evidence>
<dbReference type="STRING" id="935223.SAMN04488131_10824"/>
<dbReference type="OrthoDB" id="9771725at2"/>
<keyword evidence="1" id="KW-0812">Transmembrane</keyword>
<dbReference type="InterPro" id="IPR003399">
    <property type="entry name" value="Mce/MlaD"/>
</dbReference>
<dbReference type="PANTHER" id="PTHR33371:SF4">
    <property type="entry name" value="INTERMEMBRANE PHOSPHOLIPID TRANSPORT SYSTEM BINDING PROTEIN MLAD"/>
    <property type="match status" value="1"/>
</dbReference>
<keyword evidence="1" id="KW-1133">Transmembrane helix</keyword>